<dbReference type="InterPro" id="IPR011608">
    <property type="entry name" value="PRD"/>
</dbReference>
<name>A0ABX0A3W0_9BACI</name>
<dbReference type="SUPFAM" id="SSF50151">
    <property type="entry name" value="SacY-like RNA-binding domain"/>
    <property type="match status" value="1"/>
</dbReference>
<keyword evidence="1" id="KW-0677">Repeat</keyword>
<evidence type="ECO:0000313" key="4">
    <source>
        <dbReference type="Proteomes" id="UP000743899"/>
    </source>
</evidence>
<dbReference type="PROSITE" id="PS51372">
    <property type="entry name" value="PRD_2"/>
    <property type="match status" value="2"/>
</dbReference>
<protein>
    <submittedName>
        <fullName evidence="3">Transcription antiterminator</fullName>
    </submittedName>
</protein>
<dbReference type="NCBIfam" id="NF047357">
    <property type="entry name" value="antiterm_GlcT"/>
    <property type="match status" value="1"/>
</dbReference>
<evidence type="ECO:0000259" key="2">
    <source>
        <dbReference type="PROSITE" id="PS51372"/>
    </source>
</evidence>
<dbReference type="PANTHER" id="PTHR30185:SF16">
    <property type="entry name" value="PROTEIN GLCT"/>
    <property type="match status" value="1"/>
</dbReference>
<organism evidence="3 4">
    <name type="scientific">Pallidibacillus pasinlerensis</name>
    <dbReference type="NCBI Taxonomy" id="2703818"/>
    <lineage>
        <taxon>Bacteria</taxon>
        <taxon>Bacillati</taxon>
        <taxon>Bacillota</taxon>
        <taxon>Bacilli</taxon>
        <taxon>Bacillales</taxon>
        <taxon>Bacillaceae</taxon>
        <taxon>Pallidibacillus</taxon>
    </lineage>
</organism>
<dbReference type="RefSeq" id="WP_161920341.1">
    <property type="nucleotide sequence ID" value="NZ_JAACYS010000024.1"/>
</dbReference>
<dbReference type="InterPro" id="IPR050661">
    <property type="entry name" value="BglG_antiterminators"/>
</dbReference>
<gene>
    <name evidence="3" type="ORF">GW534_06975</name>
</gene>
<dbReference type="PANTHER" id="PTHR30185">
    <property type="entry name" value="CRYPTIC BETA-GLUCOSIDE BGL OPERON ANTITERMINATOR"/>
    <property type="match status" value="1"/>
</dbReference>
<feature type="domain" description="PRD" evidence="2">
    <location>
        <begin position="174"/>
        <end position="282"/>
    </location>
</feature>
<feature type="domain" description="PRD" evidence="2">
    <location>
        <begin position="68"/>
        <end position="173"/>
    </location>
</feature>
<comment type="caution">
    <text evidence="3">The sequence shown here is derived from an EMBL/GenBank/DDBJ whole genome shotgun (WGS) entry which is preliminary data.</text>
</comment>
<accession>A0ABX0A3W0</accession>
<dbReference type="Gene3D" id="1.10.1790.10">
    <property type="entry name" value="PRD domain"/>
    <property type="match status" value="1"/>
</dbReference>
<dbReference type="InterPro" id="IPR036650">
    <property type="entry name" value="CAT_RNA-bd_dom_sf"/>
</dbReference>
<dbReference type="Pfam" id="PF00874">
    <property type="entry name" value="PRD"/>
    <property type="match status" value="2"/>
</dbReference>
<dbReference type="Gene3D" id="1.20.890.100">
    <property type="match status" value="1"/>
</dbReference>
<evidence type="ECO:0000313" key="3">
    <source>
        <dbReference type="EMBL" id="NCU17507.1"/>
    </source>
</evidence>
<dbReference type="SMART" id="SM01061">
    <property type="entry name" value="CAT_RBD"/>
    <property type="match status" value="1"/>
</dbReference>
<dbReference type="InterPro" id="IPR036634">
    <property type="entry name" value="PRD_sf"/>
</dbReference>
<dbReference type="SUPFAM" id="SSF63520">
    <property type="entry name" value="PTS-regulatory domain, PRD"/>
    <property type="match status" value="2"/>
</dbReference>
<dbReference type="Proteomes" id="UP000743899">
    <property type="component" value="Unassembled WGS sequence"/>
</dbReference>
<dbReference type="Pfam" id="PF03123">
    <property type="entry name" value="CAT_RBD"/>
    <property type="match status" value="1"/>
</dbReference>
<dbReference type="Gene3D" id="1.20.58.1950">
    <property type="match status" value="1"/>
</dbReference>
<sequence>MALFTVKKALNNNVIIAEDKENKEVVLIGKGIGFNRKKGDQLDDRLVEKIFVLKDKDKQEQYKTLLLQMDNEIFDAIIDAMEYIKKHTTARLNEHIHVALTDHLMFSIYRTMKGVSIHNPFLVETKNLYPQEFNIASKVVKIVNEALNIHLPEDEIGFITLHIHSAIKNKKIGEVNKHSQLIKQMIDVIEDAFNAKIDKKSIDYIRLIRHLRFAIERTHEGDELGESTKINLTLQNEYPFCYNLSWKLIKIMQNALKKPVGSAEAVYLTMHLQRIYSKLGSQN</sequence>
<proteinExistence type="predicted"/>
<evidence type="ECO:0000256" key="1">
    <source>
        <dbReference type="ARBA" id="ARBA00022737"/>
    </source>
</evidence>
<keyword evidence="4" id="KW-1185">Reference proteome</keyword>
<dbReference type="InterPro" id="IPR004341">
    <property type="entry name" value="CAT_RNA-bd_dom"/>
</dbReference>
<dbReference type="Gene3D" id="2.30.24.10">
    <property type="entry name" value="CAT RNA-binding domain"/>
    <property type="match status" value="1"/>
</dbReference>
<reference evidence="3 4" key="1">
    <citation type="submission" date="2020-01" db="EMBL/GenBank/DDBJ databases">
        <title>A novel Bacillus sp. from Pasinler.</title>
        <authorList>
            <person name="Adiguzel A."/>
            <person name="Ay H."/>
            <person name="Baltaci M.O."/>
        </authorList>
    </citation>
    <scope>NUCLEOTIDE SEQUENCE [LARGE SCALE GENOMIC DNA]</scope>
    <source>
        <strain evidence="3 4">P1</strain>
    </source>
</reference>
<dbReference type="EMBL" id="JAACYS010000024">
    <property type="protein sequence ID" value="NCU17507.1"/>
    <property type="molecule type" value="Genomic_DNA"/>
</dbReference>